<sequence length="50" mass="5638">MKLFGRGQRKYACPALAFDPGTGETQLNRLRIYLLDAQPDIQEIISSDLL</sequence>
<dbReference type="AlphaFoldDB" id="A0AAV5NG28"/>
<keyword evidence="2" id="KW-1185">Reference proteome</keyword>
<evidence type="ECO:0000313" key="1">
    <source>
        <dbReference type="EMBL" id="GLQ63386.1"/>
    </source>
</evidence>
<gene>
    <name evidence="1" type="ORF">GCM10007867_22310</name>
</gene>
<comment type="caution">
    <text evidence="1">The sequence shown here is derived from an EMBL/GenBank/DDBJ whole genome shotgun (WGS) entry which is preliminary data.</text>
</comment>
<name>A0AAV5NG28_9PROT</name>
<organism evidence="1 2">
    <name type="scientific">Gluconobacter cerinus</name>
    <dbReference type="NCBI Taxonomy" id="38307"/>
    <lineage>
        <taxon>Bacteria</taxon>
        <taxon>Pseudomonadati</taxon>
        <taxon>Pseudomonadota</taxon>
        <taxon>Alphaproteobacteria</taxon>
        <taxon>Acetobacterales</taxon>
        <taxon>Acetobacteraceae</taxon>
        <taxon>Gluconobacter</taxon>
    </lineage>
</organism>
<evidence type="ECO:0008006" key="3">
    <source>
        <dbReference type="Google" id="ProtNLM"/>
    </source>
</evidence>
<reference evidence="2" key="1">
    <citation type="journal article" date="2019" name="Int. J. Syst. Evol. Microbiol.">
        <title>The Global Catalogue of Microorganisms (GCM) 10K type strain sequencing project: providing services to taxonomists for standard genome sequencing and annotation.</title>
        <authorList>
            <consortium name="The Broad Institute Genomics Platform"/>
            <consortium name="The Broad Institute Genome Sequencing Center for Infectious Disease"/>
            <person name="Wu L."/>
            <person name="Ma J."/>
        </authorList>
    </citation>
    <scope>NUCLEOTIDE SEQUENCE [LARGE SCALE GENOMIC DNA]</scope>
    <source>
        <strain evidence="2">NBRC 3267</strain>
    </source>
</reference>
<accession>A0AAV5NG28</accession>
<protein>
    <recommendedName>
        <fullName evidence="3">Transposase</fullName>
    </recommendedName>
</protein>
<dbReference type="EMBL" id="BSNU01000003">
    <property type="protein sequence ID" value="GLQ63386.1"/>
    <property type="molecule type" value="Genomic_DNA"/>
</dbReference>
<dbReference type="Proteomes" id="UP001156614">
    <property type="component" value="Unassembled WGS sequence"/>
</dbReference>
<evidence type="ECO:0000313" key="2">
    <source>
        <dbReference type="Proteomes" id="UP001156614"/>
    </source>
</evidence>
<proteinExistence type="predicted"/>